<gene>
    <name evidence="1" type="ORF">CLV99_1044</name>
</gene>
<accession>A0A4V3DE41</accession>
<protein>
    <submittedName>
        <fullName evidence="1">Uncharacterized protein</fullName>
    </submittedName>
</protein>
<proteinExistence type="predicted"/>
<evidence type="ECO:0000313" key="2">
    <source>
        <dbReference type="Proteomes" id="UP000295292"/>
    </source>
</evidence>
<evidence type="ECO:0000313" key="1">
    <source>
        <dbReference type="EMBL" id="TDQ79599.1"/>
    </source>
</evidence>
<name>A0A4V3DE41_9SPHI</name>
<dbReference type="AlphaFoldDB" id="A0A4V3DE41"/>
<dbReference type="OrthoDB" id="707906at2"/>
<keyword evidence="2" id="KW-1185">Reference proteome</keyword>
<dbReference type="EMBL" id="SNYV01000011">
    <property type="protein sequence ID" value="TDQ79599.1"/>
    <property type="molecule type" value="Genomic_DNA"/>
</dbReference>
<sequence length="170" mass="20004">MKPLEIRCRNKVMFAKLEIKDKYRGCTDYTLTHKNGFTIYVFRDTMGTWEHVYGELAEDIREAIIDALILRFTKPTKMFYFKGERIVVDVSFANGSGQWFVNGNKFYLGNISFHVPYGANEGEFRYNIHNPAEWLTDSLMKEFISMIERGLIDWPLDYRPSVGRFSQSKR</sequence>
<reference evidence="1 2" key="1">
    <citation type="submission" date="2019-03" db="EMBL/GenBank/DDBJ databases">
        <title>Genomic Encyclopedia of Archaeal and Bacterial Type Strains, Phase II (KMG-II): from individual species to whole genera.</title>
        <authorList>
            <person name="Goeker M."/>
        </authorList>
    </citation>
    <scope>NUCLEOTIDE SEQUENCE [LARGE SCALE GENOMIC DNA]</scope>
    <source>
        <strain evidence="1 2">DSM 28353</strain>
    </source>
</reference>
<dbReference type="RefSeq" id="WP_133583377.1">
    <property type="nucleotide sequence ID" value="NZ_SNYV01000011.1"/>
</dbReference>
<comment type="caution">
    <text evidence="1">The sequence shown here is derived from an EMBL/GenBank/DDBJ whole genome shotgun (WGS) entry which is preliminary data.</text>
</comment>
<dbReference type="Proteomes" id="UP000295292">
    <property type="component" value="Unassembled WGS sequence"/>
</dbReference>
<organism evidence="1 2">
    <name type="scientific">Sphingobacterium yanglingense</name>
    <dbReference type="NCBI Taxonomy" id="1437280"/>
    <lineage>
        <taxon>Bacteria</taxon>
        <taxon>Pseudomonadati</taxon>
        <taxon>Bacteroidota</taxon>
        <taxon>Sphingobacteriia</taxon>
        <taxon>Sphingobacteriales</taxon>
        <taxon>Sphingobacteriaceae</taxon>
        <taxon>Sphingobacterium</taxon>
    </lineage>
</organism>